<keyword evidence="9 11" id="KW-0030">Aminoacyl-tRNA synthetase</keyword>
<evidence type="ECO:0000256" key="4">
    <source>
        <dbReference type="ARBA" id="ARBA00022490"/>
    </source>
</evidence>
<evidence type="ECO:0000256" key="9">
    <source>
        <dbReference type="ARBA" id="ARBA00023146"/>
    </source>
</evidence>
<dbReference type="Pfam" id="PF05746">
    <property type="entry name" value="DALR_1"/>
    <property type="match status" value="1"/>
</dbReference>
<dbReference type="EC" id="6.1.1.14" evidence="11"/>
<keyword evidence="6 11" id="KW-0547">Nucleotide-binding</keyword>
<evidence type="ECO:0000256" key="7">
    <source>
        <dbReference type="ARBA" id="ARBA00022840"/>
    </source>
</evidence>
<dbReference type="NCBIfam" id="TIGR00211">
    <property type="entry name" value="glyS"/>
    <property type="match status" value="1"/>
</dbReference>
<protein>
    <recommendedName>
        <fullName evidence="11">Glycine--tRNA ligase beta subunit</fullName>
        <ecNumber evidence="11">6.1.1.14</ecNumber>
    </recommendedName>
    <alternativeName>
        <fullName evidence="11">Glycyl-tRNA synthetase beta subunit</fullName>
        <shortName evidence="11">GlyRS</shortName>
    </alternativeName>
</protein>
<proteinExistence type="inferred from homology"/>
<dbReference type="InterPro" id="IPR006194">
    <property type="entry name" value="Gly-tRNA-synth_heterodimer"/>
</dbReference>
<dbReference type="Proteomes" id="UP001446205">
    <property type="component" value="Unassembled WGS sequence"/>
</dbReference>
<keyword evidence="5 11" id="KW-0436">Ligase</keyword>
<keyword evidence="14" id="KW-1185">Reference proteome</keyword>
<dbReference type="InterPro" id="IPR015944">
    <property type="entry name" value="Gly-tRNA-synth_bsu"/>
</dbReference>
<sequence length="694" mass="76442">MTHHDLILEIGCEEIPAKDQQLLAQALADGLLAALDEAQISAGECQRFASPRRIAVLLRHVAGEQATREVIKRGPALERAFDADGKPTPATQGFARSNKVEVTQLERMTLDKGEFLVYRQVEAGRPTAEVLLELIPQVINRLPLRKRMRWGSSQASFVRPVQWMLARLGGVTLPLHCFELQAGDLSQGHRVMHPQALRIAEPAHYADCLLAGKVMADFRARRQYIDDAVRRLASELDGLALMPDALLDEVTGLVEWPVVLAGAFEEGYLAIPPEVLTTVMMQHQRYFPLRRPGSDKALLNRFIFVANLESRDPAAVIHGNSRVLRARLADAEFFWNEDRKRTLASRRPELEQVLFQRGLGSLLAKSGRLVRLAPVLANAVQADAQAVQRAAELCKCDLLTGMVSEFPELQGIMGGYYAAHDGETSEVSSAISGHYAPAGRGDAIPLDPGAQALSLADKLDTLAGFFGLGQIPTGDKDPFALRRAALGILRILLEGNVPLDLPQAIGVAASAYGPAFGDKHPGFADQLLDFFLERQRVFFREEGFSADLVEAVLSLRPADPLDARNRLEALSRFRQRPEAEALAAANKRIGNILRKEAIEHTGAVQERLLLAPAEIELWREWQALQPPVADLMQQADYGAALDLLAALRAPVDRFFDEVMVMDEDPQVRANRLALIGTLRNAFLQVADFSLMQGR</sequence>
<comment type="similarity">
    <text evidence="2 11">Belongs to the class-II aminoacyl-tRNA synthetase family.</text>
</comment>
<comment type="catalytic activity">
    <reaction evidence="10 11">
        <text>tRNA(Gly) + glycine + ATP = glycyl-tRNA(Gly) + AMP + diphosphate</text>
        <dbReference type="Rhea" id="RHEA:16013"/>
        <dbReference type="Rhea" id="RHEA-COMP:9664"/>
        <dbReference type="Rhea" id="RHEA-COMP:9683"/>
        <dbReference type="ChEBI" id="CHEBI:30616"/>
        <dbReference type="ChEBI" id="CHEBI:33019"/>
        <dbReference type="ChEBI" id="CHEBI:57305"/>
        <dbReference type="ChEBI" id="CHEBI:78442"/>
        <dbReference type="ChEBI" id="CHEBI:78522"/>
        <dbReference type="ChEBI" id="CHEBI:456215"/>
        <dbReference type="EC" id="6.1.1.14"/>
    </reaction>
</comment>
<evidence type="ECO:0000256" key="8">
    <source>
        <dbReference type="ARBA" id="ARBA00022917"/>
    </source>
</evidence>
<dbReference type="HAMAP" id="MF_00255">
    <property type="entry name" value="Gly_tRNA_synth_beta"/>
    <property type="match status" value="1"/>
</dbReference>
<dbReference type="InterPro" id="IPR008909">
    <property type="entry name" value="DALR_anticod-bd"/>
</dbReference>
<feature type="domain" description="DALR anticodon binding" evidence="12">
    <location>
        <begin position="584"/>
        <end position="681"/>
    </location>
</feature>
<keyword evidence="7 11" id="KW-0067">ATP-binding</keyword>
<accession>A0ABU9DBS6</accession>
<evidence type="ECO:0000256" key="2">
    <source>
        <dbReference type="ARBA" id="ARBA00008226"/>
    </source>
</evidence>
<reference evidence="13 14" key="1">
    <citation type="submission" date="2024-04" db="EMBL/GenBank/DDBJ databases">
        <authorList>
            <person name="Abashina T."/>
            <person name="Shaikin A."/>
        </authorList>
    </citation>
    <scope>NUCLEOTIDE SEQUENCE [LARGE SCALE GENOMIC DNA]</scope>
    <source>
        <strain evidence="13 14">AAFK</strain>
    </source>
</reference>
<evidence type="ECO:0000313" key="13">
    <source>
        <dbReference type="EMBL" id="MEK8089938.1"/>
    </source>
</evidence>
<dbReference type="PROSITE" id="PS50861">
    <property type="entry name" value="AA_TRNA_LIGASE_II_GLYAB"/>
    <property type="match status" value="1"/>
</dbReference>
<evidence type="ECO:0000256" key="11">
    <source>
        <dbReference type="HAMAP-Rule" id="MF_00255"/>
    </source>
</evidence>
<evidence type="ECO:0000313" key="14">
    <source>
        <dbReference type="Proteomes" id="UP001446205"/>
    </source>
</evidence>
<comment type="subunit">
    <text evidence="3 11">Tetramer of two alpha and two beta subunits.</text>
</comment>
<keyword evidence="4 11" id="KW-0963">Cytoplasm</keyword>
<dbReference type="GO" id="GO:0004820">
    <property type="term" value="F:glycine-tRNA ligase activity"/>
    <property type="evidence" value="ECO:0007669"/>
    <property type="project" value="UniProtKB-EC"/>
</dbReference>
<dbReference type="PANTHER" id="PTHR30075">
    <property type="entry name" value="GLYCYL-TRNA SYNTHETASE"/>
    <property type="match status" value="1"/>
</dbReference>
<comment type="caution">
    <text evidence="13">The sequence shown here is derived from an EMBL/GenBank/DDBJ whole genome shotgun (WGS) entry which is preliminary data.</text>
</comment>
<evidence type="ECO:0000256" key="5">
    <source>
        <dbReference type="ARBA" id="ARBA00022598"/>
    </source>
</evidence>
<evidence type="ECO:0000256" key="3">
    <source>
        <dbReference type="ARBA" id="ARBA00011209"/>
    </source>
</evidence>
<dbReference type="RefSeq" id="WP_341370996.1">
    <property type="nucleotide sequence ID" value="NZ_JBBPCO010000008.1"/>
</dbReference>
<evidence type="ECO:0000256" key="10">
    <source>
        <dbReference type="ARBA" id="ARBA00047937"/>
    </source>
</evidence>
<evidence type="ECO:0000256" key="1">
    <source>
        <dbReference type="ARBA" id="ARBA00004496"/>
    </source>
</evidence>
<evidence type="ECO:0000256" key="6">
    <source>
        <dbReference type="ARBA" id="ARBA00022741"/>
    </source>
</evidence>
<gene>
    <name evidence="11 13" type="primary">glyS</name>
    <name evidence="13" type="ORF">WOB96_09180</name>
</gene>
<dbReference type="SUPFAM" id="SSF109604">
    <property type="entry name" value="HD-domain/PDEase-like"/>
    <property type="match status" value="1"/>
</dbReference>
<keyword evidence="8 11" id="KW-0648">Protein biosynthesis</keyword>
<comment type="subcellular location">
    <subcellularLocation>
        <location evidence="1 11">Cytoplasm</location>
    </subcellularLocation>
</comment>
<dbReference type="PRINTS" id="PR01045">
    <property type="entry name" value="TRNASYNTHGB"/>
</dbReference>
<organism evidence="13 14">
    <name type="scientific">Thermithiobacillus plumbiphilus</name>
    <dbReference type="NCBI Taxonomy" id="1729899"/>
    <lineage>
        <taxon>Bacteria</taxon>
        <taxon>Pseudomonadati</taxon>
        <taxon>Pseudomonadota</taxon>
        <taxon>Acidithiobacillia</taxon>
        <taxon>Acidithiobacillales</taxon>
        <taxon>Thermithiobacillaceae</taxon>
        <taxon>Thermithiobacillus</taxon>
    </lineage>
</organism>
<dbReference type="EMBL" id="JBBPCO010000008">
    <property type="protein sequence ID" value="MEK8089938.1"/>
    <property type="molecule type" value="Genomic_DNA"/>
</dbReference>
<dbReference type="PANTHER" id="PTHR30075:SF2">
    <property type="entry name" value="GLYCINE--TRNA LIGASE, CHLOROPLASTIC_MITOCHONDRIAL 2"/>
    <property type="match status" value="1"/>
</dbReference>
<name>A0ABU9DBS6_9PROT</name>
<evidence type="ECO:0000259" key="12">
    <source>
        <dbReference type="Pfam" id="PF05746"/>
    </source>
</evidence>
<dbReference type="Pfam" id="PF02092">
    <property type="entry name" value="tRNA_synt_2f"/>
    <property type="match status" value="1"/>
</dbReference>